<dbReference type="EMBL" id="JAIWYP010000003">
    <property type="protein sequence ID" value="KAH3850053.1"/>
    <property type="molecule type" value="Genomic_DNA"/>
</dbReference>
<comment type="caution">
    <text evidence="2">The sequence shown here is derived from an EMBL/GenBank/DDBJ whole genome shotgun (WGS) entry which is preliminary data.</text>
</comment>
<proteinExistence type="predicted"/>
<evidence type="ECO:0000256" key="1">
    <source>
        <dbReference type="SAM" id="SignalP"/>
    </source>
</evidence>
<keyword evidence="3" id="KW-1185">Reference proteome</keyword>
<accession>A0A9D4L2B8</accession>
<reference evidence="2" key="1">
    <citation type="journal article" date="2019" name="bioRxiv">
        <title>The Genome of the Zebra Mussel, Dreissena polymorpha: A Resource for Invasive Species Research.</title>
        <authorList>
            <person name="McCartney M.A."/>
            <person name="Auch B."/>
            <person name="Kono T."/>
            <person name="Mallez S."/>
            <person name="Zhang Y."/>
            <person name="Obille A."/>
            <person name="Becker A."/>
            <person name="Abrahante J.E."/>
            <person name="Garbe J."/>
            <person name="Badalamenti J.P."/>
            <person name="Herman A."/>
            <person name="Mangelson H."/>
            <person name="Liachko I."/>
            <person name="Sullivan S."/>
            <person name="Sone E.D."/>
            <person name="Koren S."/>
            <person name="Silverstein K.A.T."/>
            <person name="Beckman K.B."/>
            <person name="Gohl D.M."/>
        </authorList>
    </citation>
    <scope>NUCLEOTIDE SEQUENCE</scope>
    <source>
        <strain evidence="2">Duluth1</strain>
        <tissue evidence="2">Whole animal</tissue>
    </source>
</reference>
<feature type="chain" id="PRO_5039323728" evidence="1">
    <location>
        <begin position="26"/>
        <end position="178"/>
    </location>
</feature>
<evidence type="ECO:0000313" key="3">
    <source>
        <dbReference type="Proteomes" id="UP000828390"/>
    </source>
</evidence>
<name>A0A9D4L2B8_DREPO</name>
<dbReference type="AlphaFoldDB" id="A0A9D4L2B8"/>
<gene>
    <name evidence="2" type="ORF">DPMN_092458</name>
</gene>
<feature type="signal peptide" evidence="1">
    <location>
        <begin position="1"/>
        <end position="25"/>
    </location>
</feature>
<keyword evidence="1" id="KW-0732">Signal</keyword>
<dbReference type="Proteomes" id="UP000828390">
    <property type="component" value="Unassembled WGS sequence"/>
</dbReference>
<sequence length="178" mass="19478">MRGPSGRTCLPSFVALGHLLREIIATSGSYYGIWGPIRASYRTFGDTLTGSDGTETPHCTFGMRGPSGRTSLPSFVALGHLLREIIATSGSYYGVTGPIRASKRTFGDTFTGSDGTETPHCTFGMRGPSGRTVCQVSSLWGHLLREIIATFRLLLWGNGANTGQLAYLRRHFHRKRWH</sequence>
<reference evidence="2" key="2">
    <citation type="submission" date="2020-11" db="EMBL/GenBank/DDBJ databases">
        <authorList>
            <person name="McCartney M.A."/>
            <person name="Auch B."/>
            <person name="Kono T."/>
            <person name="Mallez S."/>
            <person name="Becker A."/>
            <person name="Gohl D.M."/>
            <person name="Silverstein K.A.T."/>
            <person name="Koren S."/>
            <person name="Bechman K.B."/>
            <person name="Herman A."/>
            <person name="Abrahante J.E."/>
            <person name="Garbe J."/>
        </authorList>
    </citation>
    <scope>NUCLEOTIDE SEQUENCE</scope>
    <source>
        <strain evidence="2">Duluth1</strain>
        <tissue evidence="2">Whole animal</tissue>
    </source>
</reference>
<evidence type="ECO:0000313" key="2">
    <source>
        <dbReference type="EMBL" id="KAH3850053.1"/>
    </source>
</evidence>
<organism evidence="2 3">
    <name type="scientific">Dreissena polymorpha</name>
    <name type="common">Zebra mussel</name>
    <name type="synonym">Mytilus polymorpha</name>
    <dbReference type="NCBI Taxonomy" id="45954"/>
    <lineage>
        <taxon>Eukaryota</taxon>
        <taxon>Metazoa</taxon>
        <taxon>Spiralia</taxon>
        <taxon>Lophotrochozoa</taxon>
        <taxon>Mollusca</taxon>
        <taxon>Bivalvia</taxon>
        <taxon>Autobranchia</taxon>
        <taxon>Heteroconchia</taxon>
        <taxon>Euheterodonta</taxon>
        <taxon>Imparidentia</taxon>
        <taxon>Neoheterodontei</taxon>
        <taxon>Myida</taxon>
        <taxon>Dreissenoidea</taxon>
        <taxon>Dreissenidae</taxon>
        <taxon>Dreissena</taxon>
    </lineage>
</organism>
<protein>
    <submittedName>
        <fullName evidence="2">Uncharacterized protein</fullName>
    </submittedName>
</protein>